<reference evidence="11 12" key="1">
    <citation type="submission" date="2023-09" db="EMBL/GenBank/DDBJ databases">
        <title>Nesidiocoris tenuis whole genome shotgun sequence.</title>
        <authorList>
            <person name="Shibata T."/>
            <person name="Shimoda M."/>
            <person name="Kobayashi T."/>
            <person name="Uehara T."/>
        </authorList>
    </citation>
    <scope>NUCLEOTIDE SEQUENCE [LARGE SCALE GENOMIC DNA]</scope>
    <source>
        <strain evidence="11 12">Japan</strain>
    </source>
</reference>
<dbReference type="PANTHER" id="PTHR22981:SF7">
    <property type="entry name" value="3-HYDROXYISOBUTYRATE DEHYDROGENASE, MITOCHONDRIAL"/>
    <property type="match status" value="1"/>
</dbReference>
<evidence type="ECO:0000256" key="1">
    <source>
        <dbReference type="ARBA" id="ARBA00005109"/>
    </source>
</evidence>
<feature type="domain" description="3-hydroxyisobutyrate dehydrogenase-like NAD-binding" evidence="10">
    <location>
        <begin position="192"/>
        <end position="319"/>
    </location>
</feature>
<dbReference type="InterPro" id="IPR011548">
    <property type="entry name" value="HIBADH"/>
</dbReference>
<dbReference type="Pfam" id="PF14833">
    <property type="entry name" value="NAD_binding_11"/>
    <property type="match status" value="1"/>
</dbReference>
<organism evidence="11 12">
    <name type="scientific">Nesidiocoris tenuis</name>
    <dbReference type="NCBI Taxonomy" id="355587"/>
    <lineage>
        <taxon>Eukaryota</taxon>
        <taxon>Metazoa</taxon>
        <taxon>Ecdysozoa</taxon>
        <taxon>Arthropoda</taxon>
        <taxon>Hexapoda</taxon>
        <taxon>Insecta</taxon>
        <taxon>Pterygota</taxon>
        <taxon>Neoptera</taxon>
        <taxon>Paraneoptera</taxon>
        <taxon>Hemiptera</taxon>
        <taxon>Heteroptera</taxon>
        <taxon>Panheteroptera</taxon>
        <taxon>Cimicomorpha</taxon>
        <taxon>Miridae</taxon>
        <taxon>Dicyphina</taxon>
        <taxon>Nesidiocoris</taxon>
    </lineage>
</organism>
<evidence type="ECO:0000259" key="9">
    <source>
        <dbReference type="Pfam" id="PF03446"/>
    </source>
</evidence>
<name>A0ABN7AW13_9HEMI</name>
<gene>
    <name evidence="11" type="ORF">NTJ_08378</name>
</gene>
<dbReference type="InterPro" id="IPR029154">
    <property type="entry name" value="HIBADH-like_NADP-bd"/>
</dbReference>
<comment type="catalytic activity">
    <reaction evidence="7 8">
        <text>3-hydroxy-2-methylpropanoate + NAD(+) = 2-methyl-3-oxopropanoate + NADH + H(+)</text>
        <dbReference type="Rhea" id="RHEA:17681"/>
        <dbReference type="ChEBI" id="CHEBI:11805"/>
        <dbReference type="ChEBI" id="CHEBI:15378"/>
        <dbReference type="ChEBI" id="CHEBI:57540"/>
        <dbReference type="ChEBI" id="CHEBI:57700"/>
        <dbReference type="ChEBI" id="CHEBI:57945"/>
        <dbReference type="EC" id="1.1.1.31"/>
    </reaction>
</comment>
<dbReference type="EC" id="1.1.1.31" evidence="3 8"/>
<keyword evidence="6 8" id="KW-0520">NAD</keyword>
<dbReference type="InterPro" id="IPR006115">
    <property type="entry name" value="6PGDH_NADP-bd"/>
</dbReference>
<sequence length="323" mass="34488">MLEKMFLMIRSGVAVSLQRHLSTAPPRKIKKIGFIGLGNMGSRMSMNLLKNGFELEVSDLNEAACQQMSNHGAIVVKDCKQMAGEVDCLISMLPSSKEVLSLYIDGGIVNSLQPGTTVIDCSTIDPGTANFLTPIFNEVGTSYLDAPVSGGIIAAENASLTFMAGGEADDIERVKPVLLSMGKNVIHCGPTGSGLIAKVCNNLLLGITMIGVSEAMNIGVKLGLRPEILAHVLNMSSGRCWSSDTYNPVPGVLDGVPSSNNYKPGFTVKMITKDLKIAEQAAKRSALPFELGGKTLAVYEHLANGDFGEKDFSIVYQYLKEKP</sequence>
<evidence type="ECO:0000256" key="6">
    <source>
        <dbReference type="ARBA" id="ARBA00023027"/>
    </source>
</evidence>
<keyword evidence="4 8" id="KW-0101">Branched-chain amino acid catabolism</keyword>
<evidence type="ECO:0000256" key="3">
    <source>
        <dbReference type="ARBA" id="ARBA00012991"/>
    </source>
</evidence>
<dbReference type="Proteomes" id="UP001307889">
    <property type="component" value="Chromosome 6"/>
</dbReference>
<evidence type="ECO:0000256" key="2">
    <source>
        <dbReference type="ARBA" id="ARBA00006013"/>
    </source>
</evidence>
<dbReference type="EMBL" id="AP028914">
    <property type="protein sequence ID" value="BES95567.1"/>
    <property type="molecule type" value="Genomic_DNA"/>
</dbReference>
<dbReference type="InterPro" id="IPR013328">
    <property type="entry name" value="6PGD_dom2"/>
</dbReference>
<dbReference type="SUPFAM" id="SSF51735">
    <property type="entry name" value="NAD(P)-binding Rossmann-fold domains"/>
    <property type="match status" value="1"/>
</dbReference>
<evidence type="ECO:0000256" key="7">
    <source>
        <dbReference type="ARBA" id="ARBA00049197"/>
    </source>
</evidence>
<comment type="similarity">
    <text evidence="2">Belongs to the HIBADH-related family. 3-hydroxyisobutyrate dehydrogenase subfamily.</text>
</comment>
<keyword evidence="5 8" id="KW-0560">Oxidoreductase</keyword>
<dbReference type="InterPro" id="IPR036291">
    <property type="entry name" value="NAD(P)-bd_dom_sf"/>
</dbReference>
<evidence type="ECO:0000256" key="4">
    <source>
        <dbReference type="ARBA" id="ARBA00022456"/>
    </source>
</evidence>
<dbReference type="NCBIfam" id="TIGR01692">
    <property type="entry name" value="HIBADH"/>
    <property type="match status" value="1"/>
</dbReference>
<evidence type="ECO:0000259" key="10">
    <source>
        <dbReference type="Pfam" id="PF14833"/>
    </source>
</evidence>
<proteinExistence type="inferred from homology"/>
<dbReference type="InterPro" id="IPR002204">
    <property type="entry name" value="3-OH-isobutyrate_DH-rel_CS"/>
</dbReference>
<protein>
    <recommendedName>
        <fullName evidence="3 8">3-hydroxyisobutyrate dehydrogenase</fullName>
        <shortName evidence="8">HIBADH</shortName>
        <ecNumber evidence="3 8">1.1.1.31</ecNumber>
    </recommendedName>
</protein>
<comment type="pathway">
    <text evidence="1 8">Amino-acid degradation; L-valine degradation.</text>
</comment>
<keyword evidence="12" id="KW-1185">Reference proteome</keyword>
<feature type="domain" description="6-phosphogluconate dehydrogenase NADP-binding" evidence="9">
    <location>
        <begin position="31"/>
        <end position="189"/>
    </location>
</feature>
<dbReference type="InterPro" id="IPR008927">
    <property type="entry name" value="6-PGluconate_DH-like_C_sf"/>
</dbReference>
<dbReference type="PIRSF" id="PIRSF000103">
    <property type="entry name" value="HIBADH"/>
    <property type="match status" value="1"/>
</dbReference>
<evidence type="ECO:0000256" key="5">
    <source>
        <dbReference type="ARBA" id="ARBA00023002"/>
    </source>
</evidence>
<dbReference type="PANTHER" id="PTHR22981">
    <property type="entry name" value="3-HYDROXYISOBUTYRATE DEHYDROGENASE-RELATED"/>
    <property type="match status" value="1"/>
</dbReference>
<evidence type="ECO:0000256" key="8">
    <source>
        <dbReference type="RuleBase" id="RU910714"/>
    </source>
</evidence>
<dbReference type="InterPro" id="IPR015815">
    <property type="entry name" value="HIBADH-related"/>
</dbReference>
<dbReference type="Pfam" id="PF03446">
    <property type="entry name" value="NAD_binding_2"/>
    <property type="match status" value="1"/>
</dbReference>
<dbReference type="SUPFAM" id="SSF48179">
    <property type="entry name" value="6-phosphogluconate dehydrogenase C-terminal domain-like"/>
    <property type="match status" value="1"/>
</dbReference>
<dbReference type="Gene3D" id="3.40.50.720">
    <property type="entry name" value="NAD(P)-binding Rossmann-like Domain"/>
    <property type="match status" value="1"/>
</dbReference>
<dbReference type="Gene3D" id="1.10.1040.10">
    <property type="entry name" value="N-(1-d-carboxylethyl)-l-norvaline Dehydrogenase, domain 2"/>
    <property type="match status" value="1"/>
</dbReference>
<evidence type="ECO:0000313" key="11">
    <source>
        <dbReference type="EMBL" id="BES95567.1"/>
    </source>
</evidence>
<dbReference type="PROSITE" id="PS00895">
    <property type="entry name" value="3_HYDROXYISOBUT_DH"/>
    <property type="match status" value="1"/>
</dbReference>
<evidence type="ECO:0000313" key="12">
    <source>
        <dbReference type="Proteomes" id="UP001307889"/>
    </source>
</evidence>
<accession>A0ABN7AW13</accession>